<protein>
    <recommendedName>
        <fullName evidence="2">DUF6533 domain-containing protein</fullName>
    </recommendedName>
</protein>
<keyword evidence="1" id="KW-0472">Membrane</keyword>
<name>A0A9P6ZVS8_9AGAM</name>
<reference evidence="3" key="1">
    <citation type="journal article" date="2020" name="New Phytol.">
        <title>Comparative genomics reveals dynamic genome evolution in host specialist ectomycorrhizal fungi.</title>
        <authorList>
            <person name="Lofgren L.A."/>
            <person name="Nguyen N.H."/>
            <person name="Vilgalys R."/>
            <person name="Ruytinx J."/>
            <person name="Liao H.L."/>
            <person name="Branco S."/>
            <person name="Kuo A."/>
            <person name="LaButti K."/>
            <person name="Lipzen A."/>
            <person name="Andreopoulos W."/>
            <person name="Pangilinan J."/>
            <person name="Riley R."/>
            <person name="Hundley H."/>
            <person name="Na H."/>
            <person name="Barry K."/>
            <person name="Grigoriev I.V."/>
            <person name="Stajich J.E."/>
            <person name="Kennedy P.G."/>
        </authorList>
    </citation>
    <scope>NUCLEOTIDE SEQUENCE</scope>
    <source>
        <strain evidence="3">DOB743</strain>
    </source>
</reference>
<gene>
    <name evidence="3" type="ORF">EV702DRAFT_218028</name>
</gene>
<feature type="transmembrane region" description="Helical" evidence="1">
    <location>
        <begin position="75"/>
        <end position="97"/>
    </location>
</feature>
<keyword evidence="4" id="KW-1185">Reference proteome</keyword>
<dbReference type="InterPro" id="IPR045340">
    <property type="entry name" value="DUF6533"/>
</dbReference>
<evidence type="ECO:0000313" key="4">
    <source>
        <dbReference type="Proteomes" id="UP000714275"/>
    </source>
</evidence>
<dbReference type="Pfam" id="PF20151">
    <property type="entry name" value="DUF6533"/>
    <property type="match status" value="1"/>
</dbReference>
<dbReference type="AlphaFoldDB" id="A0A9P6ZVS8"/>
<evidence type="ECO:0000259" key="2">
    <source>
        <dbReference type="Pfam" id="PF20151"/>
    </source>
</evidence>
<feature type="domain" description="DUF6533" evidence="2">
    <location>
        <begin position="13"/>
        <end position="55"/>
    </location>
</feature>
<keyword evidence="1" id="KW-0812">Transmembrane</keyword>
<organism evidence="3 4">
    <name type="scientific">Suillus placidus</name>
    <dbReference type="NCBI Taxonomy" id="48579"/>
    <lineage>
        <taxon>Eukaryota</taxon>
        <taxon>Fungi</taxon>
        <taxon>Dikarya</taxon>
        <taxon>Basidiomycota</taxon>
        <taxon>Agaricomycotina</taxon>
        <taxon>Agaricomycetes</taxon>
        <taxon>Agaricomycetidae</taxon>
        <taxon>Boletales</taxon>
        <taxon>Suillineae</taxon>
        <taxon>Suillaceae</taxon>
        <taxon>Suillus</taxon>
    </lineage>
</organism>
<feature type="transmembrane region" description="Helical" evidence="1">
    <location>
        <begin position="197"/>
        <end position="219"/>
    </location>
</feature>
<dbReference type="EMBL" id="JABBWD010000019">
    <property type="protein sequence ID" value="KAG1777699.1"/>
    <property type="molecule type" value="Genomic_DNA"/>
</dbReference>
<dbReference type="Proteomes" id="UP000714275">
    <property type="component" value="Unassembled WGS sequence"/>
</dbReference>
<feature type="transmembrane region" description="Helical" evidence="1">
    <location>
        <begin position="109"/>
        <end position="133"/>
    </location>
</feature>
<accession>A0A9P6ZVS8</accession>
<proteinExistence type="predicted"/>
<feature type="transmembrane region" description="Helical" evidence="1">
    <location>
        <begin position="153"/>
        <end position="176"/>
    </location>
</feature>
<comment type="caution">
    <text evidence="3">The sequence shown here is derived from an EMBL/GenBank/DDBJ whole genome shotgun (WGS) entry which is preliminary data.</text>
</comment>
<evidence type="ECO:0000256" key="1">
    <source>
        <dbReference type="SAM" id="Phobius"/>
    </source>
</evidence>
<dbReference type="OrthoDB" id="2958007at2759"/>
<evidence type="ECO:0000313" key="3">
    <source>
        <dbReference type="EMBL" id="KAG1777699.1"/>
    </source>
</evidence>
<keyword evidence="1" id="KW-1133">Transmembrane helix</keyword>
<sequence length="283" mass="31775">MILPPFRHAIMKVVGLAVLVFDYCIKLEAEIDLIWGRKWDYIRIIFAVARYMPFVEVPVDLIYTLGPTSPRLCLSLYQVASWLNIIGTVAAESLLFVRTYTLWGRNRVLLVALLLLALGCVAGCGVVGASTLSLFKYQDPPLTTSGCYQAQRIAIFAVSYALLALAETVILSLNVFQAWHHRQRQGSRLITHLYWDGIIYVLCILAMTMANIVVIGFLPSEYAESINTLQAVLHSVLSSRLLFNLRAIIQRRHEQTIVSFTETDLQFGCNISLHQISPSIQSI</sequence>